<evidence type="ECO:0000256" key="4">
    <source>
        <dbReference type="ARBA" id="ARBA00023242"/>
    </source>
</evidence>
<dbReference type="PANTHER" id="PTHR31499:SF6">
    <property type="entry name" value="PROTEIN PHR1-LIKE 2"/>
    <property type="match status" value="1"/>
</dbReference>
<sequence length="273" mass="29951">MMYGREEYQGALGGANMPGDACLVLTTDPKPRLRWTAELHERFVDAVNQLGGPDKATPKTIMRTMAVKGLTLYHLKSHLQKYRLGAKSKDVPDNPKDEAGVGENQGTAQSSSSSSRMVEELNDGCNEAMRVQMELQRRLHEHLEVQRHLQLRIEAQGRYLQSILEKACNALTEPAISGIGMEGTRQDLSGLAIAESDDCLSFPREPLKCTSLPDILAEHIENRLTSRMIQIAECSVDSCLTSTESPGTVPILGSQSSFKKRSRPLSGNGESSV</sequence>
<keyword evidence="4" id="KW-0539">Nucleus</keyword>
<protein>
    <recommendedName>
        <fullName evidence="6">HTH myb-type domain-containing protein</fullName>
    </recommendedName>
</protein>
<dbReference type="InterPro" id="IPR025756">
    <property type="entry name" value="Myb_CC_LHEQLE"/>
</dbReference>
<dbReference type="OrthoDB" id="551907at2759"/>
<dbReference type="PROSITE" id="PS51294">
    <property type="entry name" value="HTH_MYB"/>
    <property type="match status" value="1"/>
</dbReference>
<dbReference type="InterPro" id="IPR001005">
    <property type="entry name" value="SANT/Myb"/>
</dbReference>
<dbReference type="GO" id="GO:0003677">
    <property type="term" value="F:DNA binding"/>
    <property type="evidence" value="ECO:0007669"/>
    <property type="project" value="UniProtKB-KW"/>
</dbReference>
<gene>
    <name evidence="7" type="ORF">Taro_019680</name>
</gene>
<evidence type="ECO:0000259" key="6">
    <source>
        <dbReference type="PROSITE" id="PS51294"/>
    </source>
</evidence>
<dbReference type="GO" id="GO:0003700">
    <property type="term" value="F:DNA-binding transcription factor activity"/>
    <property type="evidence" value="ECO:0007669"/>
    <property type="project" value="InterPro"/>
</dbReference>
<dbReference type="Gene3D" id="1.10.10.60">
    <property type="entry name" value="Homeodomain-like"/>
    <property type="match status" value="1"/>
</dbReference>
<evidence type="ECO:0000313" key="7">
    <source>
        <dbReference type="EMBL" id="MQL87146.1"/>
    </source>
</evidence>
<dbReference type="InterPro" id="IPR017930">
    <property type="entry name" value="Myb_dom"/>
</dbReference>
<feature type="domain" description="HTH myb-type" evidence="6">
    <location>
        <begin position="27"/>
        <end position="87"/>
    </location>
</feature>
<evidence type="ECO:0000256" key="3">
    <source>
        <dbReference type="ARBA" id="ARBA00023163"/>
    </source>
</evidence>
<keyword evidence="8" id="KW-1185">Reference proteome</keyword>
<keyword evidence="3" id="KW-0804">Transcription</keyword>
<evidence type="ECO:0000256" key="2">
    <source>
        <dbReference type="ARBA" id="ARBA00023125"/>
    </source>
</evidence>
<dbReference type="InterPro" id="IPR006447">
    <property type="entry name" value="Myb_dom_plants"/>
</dbReference>
<dbReference type="NCBIfam" id="TIGR01557">
    <property type="entry name" value="myb_SHAQKYF"/>
    <property type="match status" value="1"/>
</dbReference>
<dbReference type="InterPro" id="IPR046955">
    <property type="entry name" value="PHR1-like"/>
</dbReference>
<dbReference type="AlphaFoldDB" id="A0A843UWX5"/>
<evidence type="ECO:0000256" key="5">
    <source>
        <dbReference type="SAM" id="MobiDB-lite"/>
    </source>
</evidence>
<dbReference type="Proteomes" id="UP000652761">
    <property type="component" value="Unassembled WGS sequence"/>
</dbReference>
<reference evidence="7" key="1">
    <citation type="submission" date="2017-07" db="EMBL/GenBank/DDBJ databases">
        <title>Taro Niue Genome Assembly and Annotation.</title>
        <authorList>
            <person name="Atibalentja N."/>
            <person name="Keating K."/>
            <person name="Fields C.J."/>
        </authorList>
    </citation>
    <scope>NUCLEOTIDE SEQUENCE</scope>
    <source>
        <strain evidence="7">Niue_2</strain>
        <tissue evidence="7">Leaf</tissue>
    </source>
</reference>
<dbReference type="PANTHER" id="PTHR31499">
    <property type="entry name" value="MYB FAMILY TRANSCRIPTION FACTOR PHL11"/>
    <property type="match status" value="1"/>
</dbReference>
<keyword evidence="1" id="KW-0805">Transcription regulation</keyword>
<dbReference type="Pfam" id="PF00249">
    <property type="entry name" value="Myb_DNA-binding"/>
    <property type="match status" value="1"/>
</dbReference>
<feature type="region of interest" description="Disordered" evidence="5">
    <location>
        <begin position="84"/>
        <end position="119"/>
    </location>
</feature>
<feature type="region of interest" description="Disordered" evidence="5">
    <location>
        <begin position="250"/>
        <end position="273"/>
    </location>
</feature>
<dbReference type="SMR" id="A0A843UWX5"/>
<evidence type="ECO:0000313" key="8">
    <source>
        <dbReference type="Proteomes" id="UP000652761"/>
    </source>
</evidence>
<keyword evidence="2" id="KW-0238">DNA-binding</keyword>
<dbReference type="EMBL" id="NMUH01000956">
    <property type="protein sequence ID" value="MQL87146.1"/>
    <property type="molecule type" value="Genomic_DNA"/>
</dbReference>
<feature type="compositionally biased region" description="Basic and acidic residues" evidence="5">
    <location>
        <begin position="87"/>
        <end position="99"/>
    </location>
</feature>
<name>A0A843UWX5_COLES</name>
<dbReference type="SUPFAM" id="SSF46689">
    <property type="entry name" value="Homeodomain-like"/>
    <property type="match status" value="1"/>
</dbReference>
<organism evidence="7 8">
    <name type="scientific">Colocasia esculenta</name>
    <name type="common">Wild taro</name>
    <name type="synonym">Arum esculentum</name>
    <dbReference type="NCBI Taxonomy" id="4460"/>
    <lineage>
        <taxon>Eukaryota</taxon>
        <taxon>Viridiplantae</taxon>
        <taxon>Streptophyta</taxon>
        <taxon>Embryophyta</taxon>
        <taxon>Tracheophyta</taxon>
        <taxon>Spermatophyta</taxon>
        <taxon>Magnoliopsida</taxon>
        <taxon>Liliopsida</taxon>
        <taxon>Araceae</taxon>
        <taxon>Aroideae</taxon>
        <taxon>Colocasieae</taxon>
        <taxon>Colocasia</taxon>
    </lineage>
</organism>
<dbReference type="Pfam" id="PF14379">
    <property type="entry name" value="Myb_CC_LHEQLE"/>
    <property type="match status" value="1"/>
</dbReference>
<dbReference type="FunFam" id="1.10.10.60:FF:000002">
    <property type="entry name" value="Myb family transcription factor"/>
    <property type="match status" value="1"/>
</dbReference>
<proteinExistence type="predicted"/>
<comment type="caution">
    <text evidence="7">The sequence shown here is derived from an EMBL/GenBank/DDBJ whole genome shotgun (WGS) entry which is preliminary data.</text>
</comment>
<accession>A0A843UWX5</accession>
<evidence type="ECO:0000256" key="1">
    <source>
        <dbReference type="ARBA" id="ARBA00023015"/>
    </source>
</evidence>
<dbReference type="InterPro" id="IPR009057">
    <property type="entry name" value="Homeodomain-like_sf"/>
</dbReference>